<sequence>MRCLLATTLDAPRERLRQVMDRLNIDLVEAERLEIDWLTHPPRLAVDFICAVLRKSNDQDAEAAIFVDIGVALGRQIPVFLIVEPRREVPLVVAGLTRVEADLDNEEALSLHLGQFIRALHRGRTDSSTEVRRRRVLSQSEAEIAHARLRELQSIDERNIGSKVERFVRLVTDLLDTGDVEVSAVRMFEDRGYDMALWSNDVSPTLGGPIPIQLKLWSQDRPNAVRKAAEVFARQLSERPFPFGILIYDAPGENTSTGPRQPSPARIVTISAHQLIDKLTEQSLTEVLTSMRNAVMHGASYGG</sequence>
<dbReference type="EMBL" id="CP034550">
    <property type="protein sequence ID" value="QFZ20603.1"/>
    <property type="molecule type" value="Genomic_DNA"/>
</dbReference>
<name>A0A5Q0H3E4_SACSY</name>
<evidence type="ECO:0000313" key="1">
    <source>
        <dbReference type="EMBL" id="QFZ20603.1"/>
    </source>
</evidence>
<dbReference type="AlphaFoldDB" id="A0A5Q0H3E4"/>
<keyword evidence="2" id="KW-1185">Reference proteome</keyword>
<proteinExistence type="predicted"/>
<organism evidence="1 2">
    <name type="scientific">Saccharothrix syringae</name>
    <name type="common">Nocardiopsis syringae</name>
    <dbReference type="NCBI Taxonomy" id="103733"/>
    <lineage>
        <taxon>Bacteria</taxon>
        <taxon>Bacillati</taxon>
        <taxon>Actinomycetota</taxon>
        <taxon>Actinomycetes</taxon>
        <taxon>Pseudonocardiales</taxon>
        <taxon>Pseudonocardiaceae</taxon>
        <taxon>Saccharothrix</taxon>
    </lineage>
</organism>
<accession>A0A5Q0H3E4</accession>
<evidence type="ECO:0008006" key="3">
    <source>
        <dbReference type="Google" id="ProtNLM"/>
    </source>
</evidence>
<dbReference type="OrthoDB" id="5191153at2"/>
<dbReference type="Proteomes" id="UP000325787">
    <property type="component" value="Chromosome"/>
</dbReference>
<dbReference type="RefSeq" id="WP_153278471.1">
    <property type="nucleotide sequence ID" value="NZ_CP034550.1"/>
</dbReference>
<dbReference type="KEGG" id="ssyi:EKG83_27200"/>
<evidence type="ECO:0000313" key="2">
    <source>
        <dbReference type="Proteomes" id="UP000325787"/>
    </source>
</evidence>
<protein>
    <recommendedName>
        <fullName evidence="3">Restriction endonuclease type IV Mrr domain-containing protein</fullName>
    </recommendedName>
</protein>
<gene>
    <name evidence="1" type="ORF">EKG83_27200</name>
</gene>
<reference evidence="2" key="1">
    <citation type="journal article" date="2021" name="Curr. Microbiol.">
        <title>Complete genome of nocamycin-producing strain Saccharothrix syringae NRRL B-16468 reveals the biosynthetic potential for secondary metabolites.</title>
        <authorList>
            <person name="Mo X."/>
            <person name="Yang S."/>
        </authorList>
    </citation>
    <scope>NUCLEOTIDE SEQUENCE [LARGE SCALE GENOMIC DNA]</scope>
    <source>
        <strain evidence="2">ATCC 51364 / DSM 43886 / JCM 6844 / KCTC 9398 / NBRC 14523 / NRRL B-16468 / INA 2240</strain>
    </source>
</reference>